<dbReference type="PANTHER" id="PTHR40659">
    <property type="entry name" value="NICKEL/COBALT EFFLUX SYSTEM RCNA"/>
    <property type="match status" value="1"/>
</dbReference>
<keyword evidence="9" id="KW-0406">Ion transport</keyword>
<organism evidence="14 15">
    <name type="scientific">Paralimibaculum aggregatum</name>
    <dbReference type="NCBI Taxonomy" id="3036245"/>
    <lineage>
        <taxon>Bacteria</taxon>
        <taxon>Pseudomonadati</taxon>
        <taxon>Pseudomonadota</taxon>
        <taxon>Alphaproteobacteria</taxon>
        <taxon>Rhodobacterales</taxon>
        <taxon>Paracoccaceae</taxon>
        <taxon>Paralimibaculum</taxon>
    </lineage>
</organism>
<keyword evidence="11 13" id="KW-0472">Membrane</keyword>
<proteinExistence type="inferred from homology"/>
<gene>
    <name evidence="14" type="ORF">LNKW23_47180</name>
</gene>
<comment type="subcellular location">
    <subcellularLocation>
        <location evidence="2 13">Cell membrane</location>
        <topology evidence="2 13">Multi-pass membrane protein</topology>
    </subcellularLocation>
</comment>
<evidence type="ECO:0000256" key="7">
    <source>
        <dbReference type="ARBA" id="ARBA00022692"/>
    </source>
</evidence>
<evidence type="ECO:0000256" key="4">
    <source>
        <dbReference type="ARBA" id="ARBA00022448"/>
    </source>
</evidence>
<feature type="transmembrane region" description="Helical" evidence="13">
    <location>
        <begin position="226"/>
        <end position="250"/>
    </location>
</feature>
<dbReference type="RefSeq" id="WP_285674867.1">
    <property type="nucleotide sequence ID" value="NZ_BSYI01000069.1"/>
</dbReference>
<evidence type="ECO:0000313" key="14">
    <source>
        <dbReference type="EMBL" id="GMG85496.1"/>
    </source>
</evidence>
<feature type="transmembrane region" description="Helical" evidence="13">
    <location>
        <begin position="199"/>
        <end position="220"/>
    </location>
</feature>
<evidence type="ECO:0000256" key="11">
    <source>
        <dbReference type="ARBA" id="ARBA00023136"/>
    </source>
</evidence>
<evidence type="ECO:0000313" key="15">
    <source>
        <dbReference type="Proteomes" id="UP001239909"/>
    </source>
</evidence>
<keyword evidence="12" id="KW-0170">Cobalt</keyword>
<keyword evidence="8 13" id="KW-1133">Transmembrane helix</keyword>
<comment type="function">
    <text evidence="1">Efflux system for nickel and cobalt.</text>
</comment>
<dbReference type="PANTHER" id="PTHR40659:SF1">
    <property type="entry name" value="NICKEL_COBALT EFFLUX SYSTEM RCNA"/>
    <property type="match status" value="1"/>
</dbReference>
<evidence type="ECO:0000256" key="10">
    <source>
        <dbReference type="ARBA" id="ARBA00023112"/>
    </source>
</evidence>
<evidence type="ECO:0000256" key="2">
    <source>
        <dbReference type="ARBA" id="ARBA00004651"/>
    </source>
</evidence>
<keyword evidence="7 13" id="KW-0812">Transmembrane</keyword>
<keyword evidence="10" id="KW-0921">Nickel transport</keyword>
<keyword evidence="6" id="KW-0533">Nickel</keyword>
<dbReference type="InterPro" id="IPR051224">
    <property type="entry name" value="NiCoT_RcnA"/>
</dbReference>
<keyword evidence="3" id="KW-0171">Cobalt transport</keyword>
<protein>
    <recommendedName>
        <fullName evidence="13">Nickel/cobalt efflux system</fullName>
    </recommendedName>
</protein>
<evidence type="ECO:0000256" key="1">
    <source>
        <dbReference type="ARBA" id="ARBA00002510"/>
    </source>
</evidence>
<feature type="transmembrane region" description="Helical" evidence="13">
    <location>
        <begin position="47"/>
        <end position="69"/>
    </location>
</feature>
<dbReference type="Proteomes" id="UP001239909">
    <property type="component" value="Unassembled WGS sequence"/>
</dbReference>
<accession>A0ABQ6LTU9</accession>
<name>A0ABQ6LTU9_9RHOB</name>
<dbReference type="Pfam" id="PF03824">
    <property type="entry name" value="NicO"/>
    <property type="match status" value="1"/>
</dbReference>
<evidence type="ECO:0000256" key="13">
    <source>
        <dbReference type="RuleBase" id="RU362101"/>
    </source>
</evidence>
<feature type="transmembrane region" description="Helical" evidence="13">
    <location>
        <begin position="135"/>
        <end position="156"/>
    </location>
</feature>
<keyword evidence="4 13" id="KW-0813">Transport</keyword>
<evidence type="ECO:0000256" key="6">
    <source>
        <dbReference type="ARBA" id="ARBA00022596"/>
    </source>
</evidence>
<keyword evidence="15" id="KW-1185">Reference proteome</keyword>
<dbReference type="InterPro" id="IPR011541">
    <property type="entry name" value="Ni/Co_transpt_high_affinity"/>
</dbReference>
<sequence length="297" mass="30247">MRVIASIAILAGLVLTAILLEDAAGIARWASGWQRTLQNEMASAVQALRSGAPGATIGLIAAAGAYGFVHAAGPGHGKFLIGGVGLGSSIAPARLVGLAVASSLAQALWAILLVYGGFLLLEAAVPRMTTLAENYLAPASYLAIAAIGAVLIWRGARRLAAHQRSQRRNRALHHHSACGCHAHGPSPDQVAAVRSTRDAIALIVSIAMRPCTGAIFLLIIAWQMEIAVAGAFAVVVMGLGTAALTSLVAVSSIAARGIALASVRESGDNALVFPVLQILAGVLIVSMSLALLGNVIS</sequence>
<feature type="transmembrane region" description="Helical" evidence="13">
    <location>
        <begin position="271"/>
        <end position="296"/>
    </location>
</feature>
<comment type="caution">
    <text evidence="14">The sequence shown here is derived from an EMBL/GenBank/DDBJ whole genome shotgun (WGS) entry which is preliminary data.</text>
</comment>
<keyword evidence="5" id="KW-1003">Cell membrane</keyword>
<dbReference type="EMBL" id="BSYI01000069">
    <property type="protein sequence ID" value="GMG85496.1"/>
    <property type="molecule type" value="Genomic_DNA"/>
</dbReference>
<evidence type="ECO:0000256" key="5">
    <source>
        <dbReference type="ARBA" id="ARBA00022475"/>
    </source>
</evidence>
<evidence type="ECO:0000256" key="8">
    <source>
        <dbReference type="ARBA" id="ARBA00022989"/>
    </source>
</evidence>
<evidence type="ECO:0000256" key="3">
    <source>
        <dbReference type="ARBA" id="ARBA00022426"/>
    </source>
</evidence>
<comment type="similarity">
    <text evidence="13">Belongs to the NiCoT transporter (TC 2.A.52) family.</text>
</comment>
<evidence type="ECO:0000256" key="9">
    <source>
        <dbReference type="ARBA" id="ARBA00023065"/>
    </source>
</evidence>
<evidence type="ECO:0000256" key="12">
    <source>
        <dbReference type="ARBA" id="ARBA00023285"/>
    </source>
</evidence>
<reference evidence="14 15" key="1">
    <citation type="submission" date="2023-04" db="EMBL/GenBank/DDBJ databases">
        <title>Marinoamorphus aggregata gen. nov., sp. Nov., isolate from tissue of brittle star Ophioplocus japonicus.</title>
        <authorList>
            <person name="Kawano K."/>
            <person name="Sawayama S."/>
            <person name="Nakagawa S."/>
        </authorList>
    </citation>
    <scope>NUCLEOTIDE SEQUENCE [LARGE SCALE GENOMIC DNA]</scope>
    <source>
        <strain evidence="14 15">NKW23</strain>
    </source>
</reference>